<keyword evidence="1" id="KW-0418">Kinase</keyword>
<keyword evidence="2" id="KW-1185">Reference proteome</keyword>
<dbReference type="RefSeq" id="WP_092430217.1">
    <property type="nucleotide sequence ID" value="NZ_FOXM01000005.1"/>
</dbReference>
<dbReference type="PROSITE" id="PS00108">
    <property type="entry name" value="PROTEIN_KINASE_ST"/>
    <property type="match status" value="1"/>
</dbReference>
<dbReference type="GO" id="GO:0004672">
    <property type="term" value="F:protein kinase activity"/>
    <property type="evidence" value="ECO:0007669"/>
    <property type="project" value="InterPro"/>
</dbReference>
<gene>
    <name evidence="1" type="ORF">SAMN05216229_105180</name>
</gene>
<dbReference type="SUPFAM" id="SSF56112">
    <property type="entry name" value="Protein kinase-like (PK-like)"/>
    <property type="match status" value="1"/>
</dbReference>
<dbReference type="InterPro" id="IPR008271">
    <property type="entry name" value="Ser/Thr_kinase_AS"/>
</dbReference>
<sequence>MSGWQLAADLPAAAQEVFADLDRVFALEGEWIAGDQMSKVLRVAVNGRRYYVKQYWGAGKGLRRWLGRPRVKAEWQNLRLFAKWGIPTAPVVAWGLERRFGCFARGALITAELADTEDLAALARNHDPRLQQRDWLDKVSRQLAEVTRLMHQHGFAHNDLKWRNLLVDEGGDLYLIDCPTGSFWWGPLLDYRIIKDLACLDKVAKYHLPRTRRLRFYLQYRGRQRLSANDKRRVRKILAFFEGRE</sequence>
<evidence type="ECO:0000313" key="1">
    <source>
        <dbReference type="EMBL" id="SFP75873.1"/>
    </source>
</evidence>
<dbReference type="InterPro" id="IPR011009">
    <property type="entry name" value="Kinase-like_dom_sf"/>
</dbReference>
<accession>A0A1I5SYN2</accession>
<proteinExistence type="predicted"/>
<dbReference type="OrthoDB" id="5608193at2"/>
<dbReference type="AlphaFoldDB" id="A0A1I5SYN2"/>
<name>A0A1I5SYN2_9GAMM</name>
<keyword evidence="1" id="KW-0808">Transferase</keyword>
<dbReference type="EMBL" id="FOXM01000005">
    <property type="protein sequence ID" value="SFP75873.1"/>
    <property type="molecule type" value="Genomic_DNA"/>
</dbReference>
<protein>
    <submittedName>
        <fullName evidence="1">Lipopolysaccharide kinase (Kdo/WaaP) family protein</fullName>
    </submittedName>
</protein>
<dbReference type="Proteomes" id="UP000243084">
    <property type="component" value="Unassembled WGS sequence"/>
</dbReference>
<dbReference type="Pfam" id="PF06293">
    <property type="entry name" value="Kdo"/>
    <property type="match status" value="1"/>
</dbReference>
<organism evidence="1 2">
    <name type="scientific">Geopseudomonas sagittaria</name>
    <dbReference type="NCBI Taxonomy" id="1135990"/>
    <lineage>
        <taxon>Bacteria</taxon>
        <taxon>Pseudomonadati</taxon>
        <taxon>Pseudomonadota</taxon>
        <taxon>Gammaproteobacteria</taxon>
        <taxon>Pseudomonadales</taxon>
        <taxon>Pseudomonadaceae</taxon>
        <taxon>Geopseudomonas</taxon>
    </lineage>
</organism>
<dbReference type="Gene3D" id="1.10.510.10">
    <property type="entry name" value="Transferase(Phosphotransferase) domain 1"/>
    <property type="match status" value="1"/>
</dbReference>
<reference evidence="2" key="1">
    <citation type="submission" date="2016-10" db="EMBL/GenBank/DDBJ databases">
        <authorList>
            <person name="Varghese N."/>
            <person name="Submissions S."/>
        </authorList>
    </citation>
    <scope>NUCLEOTIDE SEQUENCE [LARGE SCALE GENOMIC DNA]</scope>
    <source>
        <strain evidence="2">JCM 18195</strain>
    </source>
</reference>
<evidence type="ECO:0000313" key="2">
    <source>
        <dbReference type="Proteomes" id="UP000243084"/>
    </source>
</evidence>